<sequence>MDYLTRILKTFQTNPEFHYHPRCKRQRIVQLSFTDDMLMFCKGDLKSVKCLNKCFMMFSKASGLFANEDKSSVYFGGVKQQYQEEISQELQYVKGELPFRHLGMPLSTKRITIVQCKPLLDRMLNRITSWTTNFCLMQVEPNSLKVCCMQSKYFCLRFLLFQKK</sequence>
<dbReference type="PANTHER" id="PTHR33116">
    <property type="entry name" value="REVERSE TRANSCRIPTASE ZINC-BINDING DOMAIN-CONTAINING PROTEIN-RELATED-RELATED"/>
    <property type="match status" value="1"/>
</dbReference>
<evidence type="ECO:0008006" key="3">
    <source>
        <dbReference type="Google" id="ProtNLM"/>
    </source>
</evidence>
<organism evidence="1 2">
    <name type="scientific">Solanum pinnatisectum</name>
    <name type="common">tansyleaf nightshade</name>
    <dbReference type="NCBI Taxonomy" id="50273"/>
    <lineage>
        <taxon>Eukaryota</taxon>
        <taxon>Viridiplantae</taxon>
        <taxon>Streptophyta</taxon>
        <taxon>Embryophyta</taxon>
        <taxon>Tracheophyta</taxon>
        <taxon>Spermatophyta</taxon>
        <taxon>Magnoliopsida</taxon>
        <taxon>eudicotyledons</taxon>
        <taxon>Gunneridae</taxon>
        <taxon>Pentapetalae</taxon>
        <taxon>asterids</taxon>
        <taxon>lamiids</taxon>
        <taxon>Solanales</taxon>
        <taxon>Solanaceae</taxon>
        <taxon>Solanoideae</taxon>
        <taxon>Solaneae</taxon>
        <taxon>Solanum</taxon>
    </lineage>
</organism>
<evidence type="ECO:0000313" key="1">
    <source>
        <dbReference type="EMBL" id="KAK4706642.1"/>
    </source>
</evidence>
<comment type="caution">
    <text evidence="1">The sequence shown here is derived from an EMBL/GenBank/DDBJ whole genome shotgun (WGS) entry which is preliminary data.</text>
</comment>
<dbReference type="Proteomes" id="UP001311915">
    <property type="component" value="Unassembled WGS sequence"/>
</dbReference>
<dbReference type="EMBL" id="JAWPEI010000060">
    <property type="protein sequence ID" value="KAK4706642.1"/>
    <property type="molecule type" value="Genomic_DNA"/>
</dbReference>
<accession>A0AAV9K0C6</accession>
<proteinExistence type="predicted"/>
<keyword evidence="2" id="KW-1185">Reference proteome</keyword>
<name>A0AAV9K0C6_9SOLN</name>
<gene>
    <name evidence="1" type="ORF">R3W88_033796</name>
</gene>
<protein>
    <recommendedName>
        <fullName evidence="3">Reverse transcriptase domain-containing protein</fullName>
    </recommendedName>
</protein>
<evidence type="ECO:0000313" key="2">
    <source>
        <dbReference type="Proteomes" id="UP001311915"/>
    </source>
</evidence>
<dbReference type="PANTHER" id="PTHR33116:SF66">
    <property type="entry name" value="REVERSE TRANSCRIPTASE ZINC-BINDING DOMAIN-CONTAINING PROTEIN"/>
    <property type="match status" value="1"/>
</dbReference>
<dbReference type="AlphaFoldDB" id="A0AAV9K0C6"/>
<reference evidence="1 2" key="1">
    <citation type="submission" date="2023-10" db="EMBL/GenBank/DDBJ databases">
        <title>Genome-Wide Identification Analysis in wild type Solanum Pinnatisectum Reveals Some Genes Defensing Phytophthora Infestans.</title>
        <authorList>
            <person name="Sun C."/>
        </authorList>
    </citation>
    <scope>NUCLEOTIDE SEQUENCE [LARGE SCALE GENOMIC DNA]</scope>
    <source>
        <strain evidence="1">LQN</strain>
        <tissue evidence="1">Leaf</tissue>
    </source>
</reference>